<reference evidence="1 2" key="1">
    <citation type="submission" date="2014-08" db="EMBL/GenBank/DDBJ databases">
        <title>Complete genome sequence of Corynebacterium flavescens OJ8(T)(=DSM 20296(T)), isolated from cheese.</title>
        <authorList>
            <person name="Ruckert C."/>
            <person name="Albersmeier A."/>
            <person name="Winkler A."/>
            <person name="Kalinowski J."/>
        </authorList>
    </citation>
    <scope>NUCLEOTIDE SEQUENCE [LARGE SCALE GENOMIC DNA]</scope>
    <source>
        <strain evidence="1 2">OJ8</strain>
    </source>
</reference>
<dbReference type="KEGG" id="cfc:CFLV_09970"/>
<dbReference type="STRING" id="28028.CFLV_09970"/>
<evidence type="ECO:0000313" key="1">
    <source>
        <dbReference type="EMBL" id="APT87458.1"/>
    </source>
</evidence>
<evidence type="ECO:0000313" key="2">
    <source>
        <dbReference type="Proteomes" id="UP000185479"/>
    </source>
</evidence>
<gene>
    <name evidence="1" type="ORF">CFLV_09970</name>
</gene>
<dbReference type="Proteomes" id="UP000185479">
    <property type="component" value="Chromosome"/>
</dbReference>
<dbReference type="EMBL" id="CP009246">
    <property type="protein sequence ID" value="APT87458.1"/>
    <property type="molecule type" value="Genomic_DNA"/>
</dbReference>
<name>A0A1L7CNR2_CORFL</name>
<protein>
    <submittedName>
        <fullName evidence="1">Uncharacterized protein</fullName>
    </submittedName>
</protein>
<accession>A0A1L7CNR2</accession>
<dbReference type="AlphaFoldDB" id="A0A1L7CNR2"/>
<keyword evidence="2" id="KW-1185">Reference proteome</keyword>
<organism evidence="1 2">
    <name type="scientific">Corynebacterium flavescens</name>
    <dbReference type="NCBI Taxonomy" id="28028"/>
    <lineage>
        <taxon>Bacteria</taxon>
        <taxon>Bacillati</taxon>
        <taxon>Actinomycetota</taxon>
        <taxon>Actinomycetes</taxon>
        <taxon>Mycobacteriales</taxon>
        <taxon>Corynebacteriaceae</taxon>
        <taxon>Corynebacterium</taxon>
    </lineage>
</organism>
<sequence>MPPSRSTQNCLTVLHGPVVILTGAQIAVAHRLVLAGSRYLQGAGMPLRSAERAVVSELQSATSDMRAQHQRHHRHLDPTTGQESPLTADELAQQRGLSVRTIQRQAKLYGGWKHKGRWLFPADLRDTEGNLL</sequence>
<proteinExistence type="predicted"/>